<gene>
    <name evidence="1" type="ORF">GIB67_023196</name>
</gene>
<comment type="caution">
    <text evidence="1">The sequence shown here is derived from an EMBL/GenBank/DDBJ whole genome shotgun (WGS) entry which is preliminary data.</text>
</comment>
<dbReference type="AlphaFoldDB" id="A0A7J7MCE2"/>
<name>A0A7J7MCE2_9MAGN</name>
<keyword evidence="2" id="KW-1185">Reference proteome</keyword>
<accession>A0A7J7MCE2</accession>
<dbReference type="OrthoDB" id="1928532at2759"/>
<proteinExistence type="predicted"/>
<reference evidence="1 2" key="1">
    <citation type="journal article" date="2020" name="IScience">
        <title>Genome Sequencing of the Endangered Kingdonia uniflora (Circaeasteraceae, Ranunculales) Reveals Potential Mechanisms of Evolutionary Specialization.</title>
        <authorList>
            <person name="Sun Y."/>
            <person name="Deng T."/>
            <person name="Zhang A."/>
            <person name="Moore M.J."/>
            <person name="Landis J.B."/>
            <person name="Lin N."/>
            <person name="Zhang H."/>
            <person name="Zhang X."/>
            <person name="Huang J."/>
            <person name="Zhang X."/>
            <person name="Sun H."/>
            <person name="Wang H."/>
        </authorList>
    </citation>
    <scope>NUCLEOTIDE SEQUENCE [LARGE SCALE GENOMIC DNA]</scope>
    <source>
        <strain evidence="1">TB1705</strain>
        <tissue evidence="1">Leaf</tissue>
    </source>
</reference>
<evidence type="ECO:0000313" key="1">
    <source>
        <dbReference type="EMBL" id="KAF6152502.1"/>
    </source>
</evidence>
<dbReference type="EMBL" id="JACGCM010001627">
    <property type="protein sequence ID" value="KAF6152502.1"/>
    <property type="molecule type" value="Genomic_DNA"/>
</dbReference>
<organism evidence="1 2">
    <name type="scientific">Kingdonia uniflora</name>
    <dbReference type="NCBI Taxonomy" id="39325"/>
    <lineage>
        <taxon>Eukaryota</taxon>
        <taxon>Viridiplantae</taxon>
        <taxon>Streptophyta</taxon>
        <taxon>Embryophyta</taxon>
        <taxon>Tracheophyta</taxon>
        <taxon>Spermatophyta</taxon>
        <taxon>Magnoliopsida</taxon>
        <taxon>Ranunculales</taxon>
        <taxon>Circaeasteraceae</taxon>
        <taxon>Kingdonia</taxon>
    </lineage>
</organism>
<dbReference type="Proteomes" id="UP000541444">
    <property type="component" value="Unassembled WGS sequence"/>
</dbReference>
<sequence length="121" mass="13639">MAASLARRSTHLRNLWRPTRTTPISYPTSPPIQPNFTFQQTRISPIRSPSRFRRELNSLLPVHSAIASACLVSKLPSIADATNEVSIKNLSFKRFQSAVETAKRCLIEILRENVALEVCHI</sequence>
<protein>
    <submittedName>
        <fullName evidence="1">Uncharacterized protein</fullName>
    </submittedName>
</protein>
<evidence type="ECO:0000313" key="2">
    <source>
        <dbReference type="Proteomes" id="UP000541444"/>
    </source>
</evidence>